<dbReference type="OrthoDB" id="25029at2759"/>
<dbReference type="EMBL" id="KB908703">
    <property type="protein sequence ID" value="EOA84769.1"/>
    <property type="molecule type" value="Genomic_DNA"/>
</dbReference>
<keyword evidence="2" id="KW-0547">Nucleotide-binding</keyword>
<dbReference type="GO" id="GO:0006396">
    <property type="term" value="P:RNA processing"/>
    <property type="evidence" value="ECO:0007669"/>
    <property type="project" value="InterPro"/>
</dbReference>
<name>R0K5G8_EXST2</name>
<dbReference type="InterPro" id="IPR023797">
    <property type="entry name" value="RNA3'_phos_cyclase_dom"/>
</dbReference>
<dbReference type="RefSeq" id="XP_008027321.1">
    <property type="nucleotide sequence ID" value="XM_008029130.1"/>
</dbReference>
<feature type="domain" description="RNA 3'-terminal phosphate cyclase" evidence="3">
    <location>
        <begin position="18"/>
        <end position="369"/>
    </location>
</feature>
<dbReference type="eggNOG" id="KOG3980">
    <property type="taxonomic scope" value="Eukaryota"/>
</dbReference>
<dbReference type="SUPFAM" id="SSF55205">
    <property type="entry name" value="EPT/RTPC-like"/>
    <property type="match status" value="1"/>
</dbReference>
<dbReference type="PANTHER" id="PTHR11096">
    <property type="entry name" value="RNA 3' TERMINAL PHOSPHATE CYCLASE"/>
    <property type="match status" value="1"/>
</dbReference>
<dbReference type="InterPro" id="IPR013792">
    <property type="entry name" value="RNA3'P_cycl/enolpyr_Trfase_a/b"/>
</dbReference>
<evidence type="ECO:0000256" key="1">
    <source>
        <dbReference type="PIRSR" id="PIRSR005378-1"/>
    </source>
</evidence>
<evidence type="ECO:0000313" key="5">
    <source>
        <dbReference type="Proteomes" id="UP000016935"/>
    </source>
</evidence>
<dbReference type="GO" id="GO:0005634">
    <property type="term" value="C:nucleus"/>
    <property type="evidence" value="ECO:0007669"/>
    <property type="project" value="TreeGrafter"/>
</dbReference>
<dbReference type="AlphaFoldDB" id="R0K5G8"/>
<dbReference type="GO" id="GO:0003963">
    <property type="term" value="F:RNA-3'-phosphate cyclase activity"/>
    <property type="evidence" value="ECO:0007669"/>
    <property type="project" value="TreeGrafter"/>
</dbReference>
<dbReference type="GO" id="GO:0005524">
    <property type="term" value="F:ATP binding"/>
    <property type="evidence" value="ECO:0007669"/>
    <property type="project" value="UniProtKB-KW"/>
</dbReference>
<evidence type="ECO:0000259" key="3">
    <source>
        <dbReference type="Pfam" id="PF01137"/>
    </source>
</evidence>
<evidence type="ECO:0000313" key="4">
    <source>
        <dbReference type="EMBL" id="EOA84769.1"/>
    </source>
</evidence>
<dbReference type="Gene3D" id="3.65.10.20">
    <property type="entry name" value="RNA 3'-terminal phosphate cyclase domain"/>
    <property type="match status" value="1"/>
</dbReference>
<keyword evidence="5" id="KW-1185">Reference proteome</keyword>
<accession>R0K5G8</accession>
<dbReference type="HOGENOM" id="CLU_027882_3_1_1"/>
<dbReference type="InterPro" id="IPR037136">
    <property type="entry name" value="RNA3'_phos_cyclase_dom_sf"/>
</dbReference>
<reference evidence="4 5" key="1">
    <citation type="journal article" date="2012" name="PLoS Pathog.">
        <title>Diverse lifestyles and strategies of plant pathogenesis encoded in the genomes of eighteen Dothideomycetes fungi.</title>
        <authorList>
            <person name="Ohm R.A."/>
            <person name="Feau N."/>
            <person name="Henrissat B."/>
            <person name="Schoch C.L."/>
            <person name="Horwitz B.A."/>
            <person name="Barry K.W."/>
            <person name="Condon B.J."/>
            <person name="Copeland A.C."/>
            <person name="Dhillon B."/>
            <person name="Glaser F."/>
            <person name="Hesse C.N."/>
            <person name="Kosti I."/>
            <person name="LaButti K."/>
            <person name="Lindquist E.A."/>
            <person name="Lucas S."/>
            <person name="Salamov A.A."/>
            <person name="Bradshaw R.E."/>
            <person name="Ciuffetti L."/>
            <person name="Hamelin R.C."/>
            <person name="Kema G.H.J."/>
            <person name="Lawrence C."/>
            <person name="Scott J.A."/>
            <person name="Spatafora J.W."/>
            <person name="Turgeon B.G."/>
            <person name="de Wit P.J.G.M."/>
            <person name="Zhong S."/>
            <person name="Goodwin S.B."/>
            <person name="Grigoriev I.V."/>
        </authorList>
    </citation>
    <scope>NUCLEOTIDE SEQUENCE [LARGE SCALE GENOMIC DNA]</scope>
    <source>
        <strain evidence="5">28A</strain>
    </source>
</reference>
<feature type="active site" description="Tele-AMP-histidine intermediate" evidence="1">
    <location>
        <position position="353"/>
    </location>
</feature>
<dbReference type="InterPro" id="IPR036553">
    <property type="entry name" value="RPTC_insert"/>
</dbReference>
<dbReference type="InterPro" id="IPR000228">
    <property type="entry name" value="RNA3'_term_phos_cyc"/>
</dbReference>
<organism evidence="4 5">
    <name type="scientific">Exserohilum turcicum (strain 28A)</name>
    <name type="common">Northern leaf blight fungus</name>
    <name type="synonym">Setosphaeria turcica</name>
    <dbReference type="NCBI Taxonomy" id="671987"/>
    <lineage>
        <taxon>Eukaryota</taxon>
        <taxon>Fungi</taxon>
        <taxon>Dikarya</taxon>
        <taxon>Ascomycota</taxon>
        <taxon>Pezizomycotina</taxon>
        <taxon>Dothideomycetes</taxon>
        <taxon>Pleosporomycetidae</taxon>
        <taxon>Pleosporales</taxon>
        <taxon>Pleosporineae</taxon>
        <taxon>Pleosporaceae</taxon>
        <taxon>Exserohilum</taxon>
    </lineage>
</organism>
<proteinExistence type="predicted"/>
<dbReference type="Pfam" id="PF01137">
    <property type="entry name" value="RTC"/>
    <property type="match status" value="1"/>
</dbReference>
<dbReference type="STRING" id="671987.R0K5G8"/>
<feature type="binding site" evidence="2">
    <location>
        <begin position="320"/>
        <end position="324"/>
    </location>
    <ligand>
        <name>ATP</name>
        <dbReference type="ChEBI" id="CHEBI:30616"/>
    </ligand>
</feature>
<dbReference type="GeneID" id="19395706"/>
<dbReference type="PIRSF" id="PIRSF005378">
    <property type="entry name" value="RNA3'_term_phos_cycl_euk"/>
    <property type="match status" value="1"/>
</dbReference>
<reference evidence="4 5" key="2">
    <citation type="journal article" date="2013" name="PLoS Genet.">
        <title>Comparative genome structure, secondary metabolite, and effector coding capacity across Cochliobolus pathogens.</title>
        <authorList>
            <person name="Condon B.J."/>
            <person name="Leng Y."/>
            <person name="Wu D."/>
            <person name="Bushley K.E."/>
            <person name="Ohm R.A."/>
            <person name="Otillar R."/>
            <person name="Martin J."/>
            <person name="Schackwitz W."/>
            <person name="Grimwood J."/>
            <person name="MohdZainudin N."/>
            <person name="Xue C."/>
            <person name="Wang R."/>
            <person name="Manning V.A."/>
            <person name="Dhillon B."/>
            <person name="Tu Z.J."/>
            <person name="Steffenson B.J."/>
            <person name="Salamov A."/>
            <person name="Sun H."/>
            <person name="Lowry S."/>
            <person name="LaButti K."/>
            <person name="Han J."/>
            <person name="Copeland A."/>
            <person name="Lindquist E."/>
            <person name="Barry K."/>
            <person name="Schmutz J."/>
            <person name="Baker S.E."/>
            <person name="Ciuffetti L.M."/>
            <person name="Grigoriev I.V."/>
            <person name="Zhong S."/>
            <person name="Turgeon B.G."/>
        </authorList>
    </citation>
    <scope>NUCLEOTIDE SEQUENCE [LARGE SCALE GENOMIC DNA]</scope>
    <source>
        <strain evidence="5">28A</strain>
    </source>
</reference>
<keyword evidence="2" id="KW-0067">ATP-binding</keyword>
<dbReference type="Proteomes" id="UP000016935">
    <property type="component" value="Unassembled WGS sequence"/>
</dbReference>
<dbReference type="Gene3D" id="3.30.360.20">
    <property type="entry name" value="RNA 3'-terminal phosphate cyclase, insert domain"/>
    <property type="match status" value="1"/>
</dbReference>
<dbReference type="FunFam" id="3.65.10.20:FF:000013">
    <property type="entry name" value="TatD related DNase"/>
    <property type="match status" value="1"/>
</dbReference>
<protein>
    <recommendedName>
        <fullName evidence="3">RNA 3'-terminal phosphate cyclase domain-containing protein</fullName>
    </recommendedName>
</protein>
<sequence length="403" mass="43824">MALVPRSLPPIHLEGATLEGGGQLLRIALGLSALSKKPISISNIRGSRSGGGGLKAQHLTSVQWLGQASNAHVTGAELKSRDITFIPSASEGPKKAPQTEDIHIKQTTPGSVNLVLQAILPYLLFSDSPSPIRVKIVGGTNVSNSPSCDYITQVLLPTLELIGIPRISTQLHSRGWSTGTTNLGSVTYIITPLRSSLPCFQLTNRGEIARIKATILAPRDTEQQFREELDVMFERRLSRFAGNSGSEPEINVTFEDSHHDKRYYLLLVATTSTGINLGRDWLYDRAVRPGKLDHIVPTIVKTVSDNLLTELEHGGCVDEYLRDQLVIYQALAQGRSNVYGGKKADVFVGPSLHAQTAQWVAKQILSVEFDEQGACEGIGYDPRSKVKGEELVQGMEKLDIAST</sequence>
<gene>
    <name evidence="4" type="ORF">SETTUDRAFT_117021</name>
</gene>
<evidence type="ECO:0000256" key="2">
    <source>
        <dbReference type="PIRSR" id="PIRSR005378-2"/>
    </source>
</evidence>
<feature type="binding site" evidence="2">
    <location>
        <position position="117"/>
    </location>
    <ligand>
        <name>ATP</name>
        <dbReference type="ChEBI" id="CHEBI:30616"/>
    </ligand>
</feature>
<dbReference type="PANTHER" id="PTHR11096:SF0">
    <property type="entry name" value="RNA 3'-TERMINAL PHOSPHATE CYCLASE"/>
    <property type="match status" value="1"/>
</dbReference>